<evidence type="ECO:0000313" key="2">
    <source>
        <dbReference type="Proteomes" id="UP000319040"/>
    </source>
</evidence>
<sequence length="70" mass="7994">MKKKCPRCKGSFECKGSNIQKCQCKSIKLSSQAYQFIRDNYTDCLCLACLQQIEKERQCSPKLSAVPNNQ</sequence>
<reference evidence="1 2" key="1">
    <citation type="submission" date="2017-05" db="EMBL/GenBank/DDBJ databases">
        <authorList>
            <person name="Varghese N."/>
            <person name="Submissions S."/>
        </authorList>
    </citation>
    <scope>NUCLEOTIDE SEQUENCE [LARGE SCALE GENOMIC DNA]</scope>
    <source>
        <strain evidence="1 2">DSM 27040</strain>
    </source>
</reference>
<dbReference type="RefSeq" id="WP_142531600.1">
    <property type="nucleotide sequence ID" value="NZ_FXTB01000001.1"/>
</dbReference>
<dbReference type="Proteomes" id="UP000319040">
    <property type="component" value="Unassembled WGS sequence"/>
</dbReference>
<name>A0A521AJX6_SACCC</name>
<gene>
    <name evidence="1" type="ORF">SAMN06265379_101190</name>
</gene>
<organism evidence="1 2">
    <name type="scientific">Saccharicrinis carchari</name>
    <dbReference type="NCBI Taxonomy" id="1168039"/>
    <lineage>
        <taxon>Bacteria</taxon>
        <taxon>Pseudomonadati</taxon>
        <taxon>Bacteroidota</taxon>
        <taxon>Bacteroidia</taxon>
        <taxon>Marinilabiliales</taxon>
        <taxon>Marinilabiliaceae</taxon>
        <taxon>Saccharicrinis</taxon>
    </lineage>
</organism>
<accession>A0A521AJX6</accession>
<dbReference type="Pfam" id="PF14375">
    <property type="entry name" value="Cys_rich_CWC"/>
    <property type="match status" value="1"/>
</dbReference>
<protein>
    <submittedName>
        <fullName evidence="1">Cysteine-rich CWC</fullName>
    </submittedName>
</protein>
<dbReference type="AlphaFoldDB" id="A0A521AJX6"/>
<dbReference type="InterPro" id="IPR032720">
    <property type="entry name" value="Cys_rich_CWC"/>
</dbReference>
<evidence type="ECO:0000313" key="1">
    <source>
        <dbReference type="EMBL" id="SMO34980.1"/>
    </source>
</evidence>
<proteinExistence type="predicted"/>
<keyword evidence="2" id="KW-1185">Reference proteome</keyword>
<dbReference type="OrthoDB" id="9800168at2"/>
<dbReference type="EMBL" id="FXTB01000001">
    <property type="protein sequence ID" value="SMO34980.1"/>
    <property type="molecule type" value="Genomic_DNA"/>
</dbReference>